<dbReference type="Proteomes" id="UP000478740">
    <property type="component" value="Unassembled WGS sequence"/>
</dbReference>
<dbReference type="AlphaFoldDB" id="A0A6L6J099"/>
<accession>A0A6L6J099</accession>
<keyword evidence="3" id="KW-1185">Reference proteome</keyword>
<evidence type="ECO:0000313" key="3">
    <source>
        <dbReference type="Proteomes" id="UP000478740"/>
    </source>
</evidence>
<dbReference type="RefSeq" id="WP_155044125.1">
    <property type="nucleotide sequence ID" value="NZ_WMIH01000006.1"/>
</dbReference>
<evidence type="ECO:0000313" key="2">
    <source>
        <dbReference type="EMBL" id="MTH64264.1"/>
    </source>
</evidence>
<comment type="caution">
    <text evidence="2">The sequence shown here is derived from an EMBL/GenBank/DDBJ whole genome shotgun (WGS) entry which is preliminary data.</text>
</comment>
<dbReference type="EMBL" id="WMII01000006">
    <property type="protein sequence ID" value="MTH64264.1"/>
    <property type="molecule type" value="Genomic_DNA"/>
</dbReference>
<protein>
    <submittedName>
        <fullName evidence="2">Peptidase</fullName>
    </submittedName>
</protein>
<feature type="domain" description="PepSY" evidence="1">
    <location>
        <begin position="40"/>
        <end position="97"/>
    </location>
</feature>
<dbReference type="Gene3D" id="3.10.450.40">
    <property type="match status" value="1"/>
</dbReference>
<sequence>MTRTLFLAIALATLPQIAGGDRSLQDVELARDLVERGQIMPLAQVLTRLAEQHPGQVVEVELEYSDGILVYEVDLITPDGRMIEVDMDASTGKIVDIDEDDDN</sequence>
<organism evidence="2 3">
    <name type="scientific">Paracoccus shanxieyensis</name>
    <dbReference type="NCBI Taxonomy" id="2675752"/>
    <lineage>
        <taxon>Bacteria</taxon>
        <taxon>Pseudomonadati</taxon>
        <taxon>Pseudomonadota</taxon>
        <taxon>Alphaproteobacteria</taxon>
        <taxon>Rhodobacterales</taxon>
        <taxon>Paracoccaceae</taxon>
        <taxon>Paracoccus</taxon>
    </lineage>
</organism>
<dbReference type="InterPro" id="IPR025711">
    <property type="entry name" value="PepSY"/>
</dbReference>
<name>A0A6L6J099_9RHOB</name>
<evidence type="ECO:0000259" key="1">
    <source>
        <dbReference type="Pfam" id="PF03413"/>
    </source>
</evidence>
<dbReference type="Pfam" id="PF03413">
    <property type="entry name" value="PepSY"/>
    <property type="match status" value="1"/>
</dbReference>
<reference evidence="2 3" key="1">
    <citation type="submission" date="2019-11" db="EMBL/GenBank/DDBJ databases">
        <authorList>
            <person name="Dong K."/>
        </authorList>
    </citation>
    <scope>NUCLEOTIDE SEQUENCE [LARGE SCALE GENOMIC DNA]</scope>
    <source>
        <strain evidence="2 3">DK608</strain>
    </source>
</reference>
<gene>
    <name evidence="2" type="ORF">GL284_08270</name>
</gene>
<proteinExistence type="predicted"/>